<feature type="region of interest" description="Disordered" evidence="1">
    <location>
        <begin position="29"/>
        <end position="146"/>
    </location>
</feature>
<protein>
    <recommendedName>
        <fullName evidence="2">DNA repair protein rhp7 treble clef domain-containing protein</fullName>
    </recommendedName>
</protein>
<dbReference type="AlphaFoldDB" id="A0A8S0WX63"/>
<dbReference type="SUPFAM" id="SSF52047">
    <property type="entry name" value="RNI-like"/>
    <property type="match status" value="1"/>
</dbReference>
<accession>A0A8S0WX63</accession>
<feature type="compositionally biased region" description="Acidic residues" evidence="1">
    <location>
        <begin position="80"/>
        <end position="94"/>
    </location>
</feature>
<evidence type="ECO:0000259" key="2">
    <source>
        <dbReference type="Pfam" id="PF23550"/>
    </source>
</evidence>
<dbReference type="InterPro" id="IPR032675">
    <property type="entry name" value="LRR_dom_sf"/>
</dbReference>
<evidence type="ECO:0000313" key="3">
    <source>
        <dbReference type="EMBL" id="CAA7260998.1"/>
    </source>
</evidence>
<feature type="domain" description="DNA repair protein rhp7 treble clef" evidence="2">
    <location>
        <begin position="146"/>
        <end position="182"/>
    </location>
</feature>
<proteinExistence type="predicted"/>
<dbReference type="Proteomes" id="UP000467700">
    <property type="component" value="Unassembled WGS sequence"/>
</dbReference>
<comment type="caution">
    <text evidence="3">The sequence shown here is derived from an EMBL/GenBank/DDBJ whole genome shotgun (WGS) entry which is preliminary data.</text>
</comment>
<dbReference type="Gene3D" id="3.80.10.10">
    <property type="entry name" value="Ribonuclease Inhibitor"/>
    <property type="match status" value="1"/>
</dbReference>
<name>A0A8S0WX63_CYCAE</name>
<dbReference type="PANTHER" id="PTHR13318">
    <property type="entry name" value="PARTNER OF PAIRED, ISOFORM B-RELATED"/>
    <property type="match status" value="1"/>
</dbReference>
<dbReference type="EMBL" id="CACVBS010000031">
    <property type="protein sequence ID" value="CAA7260998.1"/>
    <property type="molecule type" value="Genomic_DNA"/>
</dbReference>
<dbReference type="GO" id="GO:0031146">
    <property type="term" value="P:SCF-dependent proteasomal ubiquitin-dependent protein catabolic process"/>
    <property type="evidence" value="ECO:0007669"/>
    <property type="project" value="TreeGrafter"/>
</dbReference>
<gene>
    <name evidence="3" type="ORF">AAE3_LOCUS3200</name>
</gene>
<reference evidence="3 4" key="1">
    <citation type="submission" date="2020-01" db="EMBL/GenBank/DDBJ databases">
        <authorList>
            <person name="Gupta K D."/>
        </authorList>
    </citation>
    <scope>NUCLEOTIDE SEQUENCE [LARGE SCALE GENOMIC DNA]</scope>
</reference>
<evidence type="ECO:0000313" key="4">
    <source>
        <dbReference type="Proteomes" id="UP000467700"/>
    </source>
</evidence>
<sequence>MSRRNNNVQGPTSALTEFLKEHGITSTLIARRAATRQTQDEAAPAPAPVAGPSNAPAAAEASSSSRRRRRTTRGSGYASDELDEPEKEDEEEEATPAKKRKLSKAAEAKLKAKEKKKRGVKDSDDDYEDDDAYTAPSRALGPKPPVGSFEKCATCNKQFTVTKYTMAANSGTGYLCHQCAKAGGLDPFKKPAIPKKRRPTEKRNIITFEERRFPTLVSLCIQLITKHIDDVEALGDIGAMNVEAISKALSKNRGLTPQNAHLFYNPANASLTLFDATNLPSPALETLAYHNANLVSLRLDFCGLLDDKAFGVFSTGLPSLTRLELLGPFLVRSPAWQAFFKSHPKLEGFLITQSPRFDEACIKVLVKNCRKITDLRLKEIGKMNDVFLSEIKVLKLRHLDLADPSLSCSEKAMIALLRAVGKTLTHLNVSKHDLLTDGFLTKGLQAHAKKLDSLVLAHLPELTDEGVGAFFQGWKGNPPLLSLDMSRNDLLAGAALKGVFKHSGRRLEVLNINGWKDVPEDDLMIIAHVGTELRKVDVGWCRAVDDFVVKAWLEGENLRGVVQGGCNRLEELKVWGCNRVTAACPRRKGLVIFGIESQTST</sequence>
<organism evidence="3 4">
    <name type="scientific">Cyclocybe aegerita</name>
    <name type="common">Black poplar mushroom</name>
    <name type="synonym">Agrocybe aegerita</name>
    <dbReference type="NCBI Taxonomy" id="1973307"/>
    <lineage>
        <taxon>Eukaryota</taxon>
        <taxon>Fungi</taxon>
        <taxon>Dikarya</taxon>
        <taxon>Basidiomycota</taxon>
        <taxon>Agaricomycotina</taxon>
        <taxon>Agaricomycetes</taxon>
        <taxon>Agaricomycetidae</taxon>
        <taxon>Agaricales</taxon>
        <taxon>Agaricineae</taxon>
        <taxon>Bolbitiaceae</taxon>
        <taxon>Cyclocybe</taxon>
    </lineage>
</organism>
<dbReference type="OrthoDB" id="421226at2759"/>
<evidence type="ECO:0000256" key="1">
    <source>
        <dbReference type="SAM" id="MobiDB-lite"/>
    </source>
</evidence>
<feature type="compositionally biased region" description="Low complexity" evidence="1">
    <location>
        <begin position="42"/>
        <end position="64"/>
    </location>
</feature>
<dbReference type="GO" id="GO:0019005">
    <property type="term" value="C:SCF ubiquitin ligase complex"/>
    <property type="evidence" value="ECO:0007669"/>
    <property type="project" value="TreeGrafter"/>
</dbReference>
<feature type="compositionally biased region" description="Acidic residues" evidence="1">
    <location>
        <begin position="123"/>
        <end position="132"/>
    </location>
</feature>
<keyword evidence="4" id="KW-1185">Reference proteome</keyword>
<dbReference type="InterPro" id="IPR056451">
    <property type="entry name" value="Znf_Tbcl_Rhp7"/>
</dbReference>
<dbReference type="Pfam" id="PF23550">
    <property type="entry name" value="zf_Tbcl_Rhp7"/>
    <property type="match status" value="1"/>
</dbReference>